<evidence type="ECO:0000256" key="4">
    <source>
        <dbReference type="ARBA" id="ARBA00023136"/>
    </source>
</evidence>
<feature type="transmembrane region" description="Helical" evidence="7">
    <location>
        <begin position="75"/>
        <end position="108"/>
    </location>
</feature>
<dbReference type="EMBL" id="BAAAFH010000022">
    <property type="protein sequence ID" value="GAA0876713.1"/>
    <property type="molecule type" value="Genomic_DNA"/>
</dbReference>
<feature type="domain" description="HTTM-like" evidence="8">
    <location>
        <begin position="15"/>
        <end position="275"/>
    </location>
</feature>
<keyword evidence="10" id="KW-1185">Reference proteome</keyword>
<feature type="transmembrane region" description="Helical" evidence="7">
    <location>
        <begin position="212"/>
        <end position="231"/>
    </location>
</feature>
<evidence type="ECO:0000256" key="7">
    <source>
        <dbReference type="SAM" id="Phobius"/>
    </source>
</evidence>
<feature type="transmembrane region" description="Helical" evidence="7">
    <location>
        <begin position="24"/>
        <end position="43"/>
    </location>
</feature>
<evidence type="ECO:0000256" key="6">
    <source>
        <dbReference type="ARBA" id="ARBA00023239"/>
    </source>
</evidence>
<gene>
    <name evidence="9" type="ORF">GCM10009118_31230</name>
</gene>
<dbReference type="Pfam" id="PF22777">
    <property type="entry name" value="VKGC_lumenal_dom"/>
    <property type="match status" value="1"/>
</dbReference>
<keyword evidence="3 7" id="KW-1133">Transmembrane helix</keyword>
<dbReference type="PANTHER" id="PTHR12639">
    <property type="entry name" value="VITAMIN K-DEPENDENT GAMMA-CARBOXYLASE"/>
    <property type="match status" value="1"/>
</dbReference>
<protein>
    <submittedName>
        <fullName evidence="9">HTTM domain-containing protein</fullName>
    </submittedName>
</protein>
<dbReference type="InterPro" id="IPR053935">
    <property type="entry name" value="VKGC_lumenal_dom"/>
</dbReference>
<evidence type="ECO:0000256" key="3">
    <source>
        <dbReference type="ARBA" id="ARBA00022989"/>
    </source>
</evidence>
<evidence type="ECO:0000256" key="1">
    <source>
        <dbReference type="ARBA" id="ARBA00004127"/>
    </source>
</evidence>
<comment type="subcellular location">
    <subcellularLocation>
        <location evidence="1">Endomembrane system</location>
        <topology evidence="1">Multi-pass membrane protein</topology>
    </subcellularLocation>
</comment>
<feature type="transmembrane region" description="Helical" evidence="7">
    <location>
        <begin position="238"/>
        <end position="271"/>
    </location>
</feature>
<evidence type="ECO:0000313" key="9">
    <source>
        <dbReference type="EMBL" id="GAA0876713.1"/>
    </source>
</evidence>
<keyword evidence="4 7" id="KW-0472">Membrane</keyword>
<dbReference type="RefSeq" id="WP_343790128.1">
    <property type="nucleotide sequence ID" value="NZ_BAAAFH010000022.1"/>
</dbReference>
<reference evidence="9 10" key="1">
    <citation type="journal article" date="2019" name="Int. J. Syst. Evol. Microbiol.">
        <title>The Global Catalogue of Microorganisms (GCM) 10K type strain sequencing project: providing services to taxonomists for standard genome sequencing and annotation.</title>
        <authorList>
            <consortium name="The Broad Institute Genomics Platform"/>
            <consortium name="The Broad Institute Genome Sequencing Center for Infectious Disease"/>
            <person name="Wu L."/>
            <person name="Ma J."/>
        </authorList>
    </citation>
    <scope>NUCLEOTIDE SEQUENCE [LARGE SCALE GENOMIC DNA]</scope>
    <source>
        <strain evidence="9 10">JCM 16083</strain>
    </source>
</reference>
<sequence>MTEISSKWTNYFAFDKQVSITPLIIYRIIFGVLMLFGVSRFLFKGWVQQLYIDPQFYFGYLGFEWVKPLPGNWMYLPFILMLLAAIGITIGYLYRYSAFVFFLCFTYVELLDKSNYLNHYYFVSLMSFLMVLVPANAKFSVDALRNPSIRRDTTSQWHIGILKFQLAVVYIFAGIAKLNSDWLFHAEPLRTWLQAHHTIPFFGQFLQMKETAYLFSWFGCLYDLFIVFFLLTAKTRKFAYLFVVGFHLITWYLFPIGVFPWVMIFSTLIFFSNEFHEKVLTFLKRMLCITQQENVPGGKSSGQTNPLVLIFLVIYMAAQITLPFRYTLYPGDLFWNEEGFRFSWRVMLMHKEGYATFYVKDKATGRTAQIDNTHYLTQTQIDQMSTQPDMILQYARFLKTKYDGRTFSFGEKEITITDPSVHAEVYVSLNGRPSQLFIDRKHDLTTLPYNLSHRNWIEPFTP</sequence>
<keyword evidence="2 7" id="KW-0812">Transmembrane</keyword>
<dbReference type="InterPro" id="IPR053934">
    <property type="entry name" value="HTTM_dom"/>
</dbReference>
<feature type="transmembrane region" description="Helical" evidence="7">
    <location>
        <begin position="307"/>
        <end position="326"/>
    </location>
</feature>
<dbReference type="PANTHER" id="PTHR12639:SF7">
    <property type="entry name" value="HTTM DOMAIN-CONTAINING PROTEIN"/>
    <property type="match status" value="1"/>
</dbReference>
<name>A0ABN1MU17_9FLAO</name>
<proteinExistence type="predicted"/>
<dbReference type="SMART" id="SM00752">
    <property type="entry name" value="HTTM"/>
    <property type="match status" value="1"/>
</dbReference>
<evidence type="ECO:0000256" key="2">
    <source>
        <dbReference type="ARBA" id="ARBA00022692"/>
    </source>
</evidence>
<dbReference type="InterPro" id="IPR007782">
    <property type="entry name" value="VKG_COase"/>
</dbReference>
<comment type="caution">
    <text evidence="9">The sequence shown here is derived from an EMBL/GenBank/DDBJ whole genome shotgun (WGS) entry which is preliminary data.</text>
</comment>
<evidence type="ECO:0000259" key="8">
    <source>
        <dbReference type="SMART" id="SM00752"/>
    </source>
</evidence>
<organism evidence="9 10">
    <name type="scientific">Wandonia haliotis</name>
    <dbReference type="NCBI Taxonomy" id="574963"/>
    <lineage>
        <taxon>Bacteria</taxon>
        <taxon>Pseudomonadati</taxon>
        <taxon>Bacteroidota</taxon>
        <taxon>Flavobacteriia</taxon>
        <taxon>Flavobacteriales</taxon>
        <taxon>Crocinitomicaceae</taxon>
        <taxon>Wandonia</taxon>
    </lineage>
</organism>
<feature type="transmembrane region" description="Helical" evidence="7">
    <location>
        <begin position="120"/>
        <end position="137"/>
    </location>
</feature>
<keyword evidence="6" id="KW-0456">Lyase</keyword>
<accession>A0ABN1MU17</accession>
<feature type="transmembrane region" description="Helical" evidence="7">
    <location>
        <begin position="157"/>
        <end position="176"/>
    </location>
</feature>
<keyword evidence="5" id="KW-1015">Disulfide bond</keyword>
<dbReference type="Proteomes" id="UP001501126">
    <property type="component" value="Unassembled WGS sequence"/>
</dbReference>
<evidence type="ECO:0000256" key="5">
    <source>
        <dbReference type="ARBA" id="ARBA00023157"/>
    </source>
</evidence>
<dbReference type="Pfam" id="PF05090">
    <property type="entry name" value="HTTM"/>
    <property type="match status" value="1"/>
</dbReference>
<evidence type="ECO:0000313" key="10">
    <source>
        <dbReference type="Proteomes" id="UP001501126"/>
    </source>
</evidence>
<dbReference type="InterPro" id="IPR011020">
    <property type="entry name" value="HTTM-like"/>
</dbReference>